<accession>A0A914AQX3</accession>
<dbReference type="AlphaFoldDB" id="A0A914AQX3"/>
<dbReference type="SMART" id="SM00409">
    <property type="entry name" value="IG"/>
    <property type="match status" value="3"/>
</dbReference>
<dbReference type="EnsemblMetazoa" id="XM_038209873.1">
    <property type="protein sequence ID" value="XP_038065801.1"/>
    <property type="gene ID" value="LOC119735922"/>
</dbReference>
<keyword evidence="4" id="KW-0393">Immunoglobulin domain</keyword>
<dbReference type="InterPro" id="IPR003961">
    <property type="entry name" value="FN3_dom"/>
</dbReference>
<evidence type="ECO:0000256" key="2">
    <source>
        <dbReference type="ARBA" id="ARBA00022737"/>
    </source>
</evidence>
<feature type="domain" description="Ig-like" evidence="5">
    <location>
        <begin position="238"/>
        <end position="323"/>
    </location>
</feature>
<dbReference type="GO" id="GO:0043005">
    <property type="term" value="C:neuron projection"/>
    <property type="evidence" value="ECO:0007669"/>
    <property type="project" value="TreeGrafter"/>
</dbReference>
<dbReference type="SUPFAM" id="SSF48726">
    <property type="entry name" value="Immunoglobulin"/>
    <property type="match status" value="3"/>
</dbReference>
<dbReference type="SUPFAM" id="SSF49265">
    <property type="entry name" value="Fibronectin type III"/>
    <property type="match status" value="1"/>
</dbReference>
<dbReference type="InterPro" id="IPR003598">
    <property type="entry name" value="Ig_sub2"/>
</dbReference>
<dbReference type="CDD" id="cd00096">
    <property type="entry name" value="Ig"/>
    <property type="match status" value="1"/>
</dbReference>
<dbReference type="Gene3D" id="2.60.40.10">
    <property type="entry name" value="Immunoglobulins"/>
    <property type="match status" value="4"/>
</dbReference>
<dbReference type="SMART" id="SM00408">
    <property type="entry name" value="IGc2"/>
    <property type="match status" value="3"/>
</dbReference>
<keyword evidence="7" id="KW-1185">Reference proteome</keyword>
<dbReference type="InterPro" id="IPR013098">
    <property type="entry name" value="Ig_I-set"/>
</dbReference>
<sequence length="499" mass="56305">MVAESKPKRPNRAMMRCMNAMTTILVPGSPLVETESNPFISQHEGEDVTLTCKVKDKGDHTVSWMLSGSKPKPLFHGTMRVHLDKRYRIESDGNSTYNLKISRITRYDEGKYLCQVNTMPQPTSVNITLQVVVAPEIVGILPQPGATPTIEKNNSNRFAYNESDDVMLTCLAEGSPLPRITWRLMVNTSFYPVVSTNATLNIPNIQRDQAGVFTCTAENGYRDTPKERWITVIVQFKPEVTADERDIRCGQGDYRQLRCQVRSQPPAIYTWTKDNQILTGRDISKRSQMLFVLVSVNPETDYGVYRCQATNILGTTEDVIEVSGRLRPPNIVSNPIGIRRHSYKLVWTMGSRMQQLQGTAGYTPIDGYTMSYYGWWFQEKETGGVEKVNSHSPDSPLEVDIPHDPELGRQFYVLRDLRANVTYEVTLRGYNGYGDGDNVTFTFYTSLVNSWVTTTAAPKKTIASKGIVKKWKNAGPSVHCARADTILFVVSLWIIVQYL</sequence>
<dbReference type="SMART" id="SM00060">
    <property type="entry name" value="FN3"/>
    <property type="match status" value="1"/>
</dbReference>
<dbReference type="RefSeq" id="XP_038065801.1">
    <property type="nucleotide sequence ID" value="XM_038209873.1"/>
</dbReference>
<dbReference type="InterPro" id="IPR036179">
    <property type="entry name" value="Ig-like_dom_sf"/>
</dbReference>
<dbReference type="PANTHER" id="PTHR12231:SF253">
    <property type="entry name" value="DPR-INTERACTING PROTEIN ETA, ISOFORM B-RELATED"/>
    <property type="match status" value="1"/>
</dbReference>
<evidence type="ECO:0000256" key="4">
    <source>
        <dbReference type="ARBA" id="ARBA00023319"/>
    </source>
</evidence>
<dbReference type="Pfam" id="PF07679">
    <property type="entry name" value="I-set"/>
    <property type="match status" value="1"/>
</dbReference>
<feature type="domain" description="Ig-like" evidence="5">
    <location>
        <begin position="30"/>
        <end position="126"/>
    </location>
</feature>
<evidence type="ECO:0000256" key="1">
    <source>
        <dbReference type="ARBA" id="ARBA00022729"/>
    </source>
</evidence>
<dbReference type="Proteomes" id="UP000887568">
    <property type="component" value="Unplaced"/>
</dbReference>
<keyword evidence="2" id="KW-0677">Repeat</keyword>
<dbReference type="PANTHER" id="PTHR12231">
    <property type="entry name" value="CTX-RELATED TYPE I TRANSMEMBRANE PROTEIN"/>
    <property type="match status" value="1"/>
</dbReference>
<name>A0A914AQX3_PATMI</name>
<dbReference type="OrthoDB" id="6159398at2759"/>
<dbReference type="OMA" id="IKHLHPG"/>
<dbReference type="InterPro" id="IPR036116">
    <property type="entry name" value="FN3_sf"/>
</dbReference>
<dbReference type="PROSITE" id="PS50835">
    <property type="entry name" value="IG_LIKE"/>
    <property type="match status" value="3"/>
</dbReference>
<dbReference type="CDD" id="cd00099">
    <property type="entry name" value="IgV"/>
    <property type="match status" value="1"/>
</dbReference>
<dbReference type="CDD" id="cd00063">
    <property type="entry name" value="FN3"/>
    <property type="match status" value="1"/>
</dbReference>
<evidence type="ECO:0000256" key="3">
    <source>
        <dbReference type="ARBA" id="ARBA00023157"/>
    </source>
</evidence>
<keyword evidence="3" id="KW-1015">Disulfide bond</keyword>
<proteinExistence type="predicted"/>
<reference evidence="6" key="1">
    <citation type="submission" date="2022-11" db="UniProtKB">
        <authorList>
            <consortium name="EnsemblMetazoa"/>
        </authorList>
    </citation>
    <scope>IDENTIFICATION</scope>
</reference>
<protein>
    <recommendedName>
        <fullName evidence="5">Ig-like domain-containing protein</fullName>
    </recommendedName>
</protein>
<keyword evidence="1" id="KW-0732">Signal</keyword>
<evidence type="ECO:0000313" key="6">
    <source>
        <dbReference type="EnsemblMetazoa" id="XP_038065801.1"/>
    </source>
</evidence>
<dbReference type="GeneID" id="119735922"/>
<evidence type="ECO:0000313" key="7">
    <source>
        <dbReference type="Proteomes" id="UP000887568"/>
    </source>
</evidence>
<dbReference type="InterPro" id="IPR013783">
    <property type="entry name" value="Ig-like_fold"/>
</dbReference>
<dbReference type="InterPro" id="IPR003599">
    <property type="entry name" value="Ig_sub"/>
</dbReference>
<dbReference type="InterPro" id="IPR007110">
    <property type="entry name" value="Ig-like_dom"/>
</dbReference>
<organism evidence="6 7">
    <name type="scientific">Patiria miniata</name>
    <name type="common">Bat star</name>
    <name type="synonym">Asterina miniata</name>
    <dbReference type="NCBI Taxonomy" id="46514"/>
    <lineage>
        <taxon>Eukaryota</taxon>
        <taxon>Metazoa</taxon>
        <taxon>Echinodermata</taxon>
        <taxon>Eleutherozoa</taxon>
        <taxon>Asterozoa</taxon>
        <taxon>Asteroidea</taxon>
        <taxon>Valvatacea</taxon>
        <taxon>Valvatida</taxon>
        <taxon>Asterinidae</taxon>
        <taxon>Patiria</taxon>
    </lineage>
</organism>
<evidence type="ECO:0000259" key="5">
    <source>
        <dbReference type="PROSITE" id="PS50835"/>
    </source>
</evidence>
<dbReference type="Pfam" id="PF13927">
    <property type="entry name" value="Ig_3"/>
    <property type="match status" value="2"/>
</dbReference>
<feature type="domain" description="Ig-like" evidence="5">
    <location>
        <begin position="148"/>
        <end position="231"/>
    </location>
</feature>
<dbReference type="InterPro" id="IPR051170">
    <property type="entry name" value="Neural/epithelial_adhesion"/>
</dbReference>